<sequence>MGGVCRDLKYGCQIYEYHKEKAVLIDPGESFLVELARDIRRSKSSIGVNRRDQRGPLAEQVELRPRQDSQSLFNRVWTFVIRL</sequence>
<dbReference type="KEGG" id="saci:Sinac_2150"/>
<accession>L0DCC2</accession>
<protein>
    <submittedName>
        <fullName evidence="1">Uncharacterized protein</fullName>
    </submittedName>
</protein>
<organism evidence="1 2">
    <name type="scientific">Singulisphaera acidiphila (strain ATCC BAA-1392 / DSM 18658 / VKM B-2454 / MOB10)</name>
    <dbReference type="NCBI Taxonomy" id="886293"/>
    <lineage>
        <taxon>Bacteria</taxon>
        <taxon>Pseudomonadati</taxon>
        <taxon>Planctomycetota</taxon>
        <taxon>Planctomycetia</taxon>
        <taxon>Isosphaerales</taxon>
        <taxon>Isosphaeraceae</taxon>
        <taxon>Singulisphaera</taxon>
    </lineage>
</organism>
<dbReference type="Proteomes" id="UP000010798">
    <property type="component" value="Chromosome"/>
</dbReference>
<gene>
    <name evidence="1" type="ordered locus">Sinac_2150</name>
</gene>
<evidence type="ECO:0000313" key="2">
    <source>
        <dbReference type="Proteomes" id="UP000010798"/>
    </source>
</evidence>
<reference evidence="1 2" key="1">
    <citation type="submission" date="2012-02" db="EMBL/GenBank/DDBJ databases">
        <title>Complete sequence of chromosome of Singulisphaera acidiphila DSM 18658.</title>
        <authorList>
            <consortium name="US DOE Joint Genome Institute (JGI-PGF)"/>
            <person name="Lucas S."/>
            <person name="Copeland A."/>
            <person name="Lapidus A."/>
            <person name="Glavina del Rio T."/>
            <person name="Dalin E."/>
            <person name="Tice H."/>
            <person name="Bruce D."/>
            <person name="Goodwin L."/>
            <person name="Pitluck S."/>
            <person name="Peters L."/>
            <person name="Ovchinnikova G."/>
            <person name="Chertkov O."/>
            <person name="Kyrpides N."/>
            <person name="Mavromatis K."/>
            <person name="Ivanova N."/>
            <person name="Brettin T."/>
            <person name="Detter J.C."/>
            <person name="Han C."/>
            <person name="Larimer F."/>
            <person name="Land M."/>
            <person name="Hauser L."/>
            <person name="Markowitz V."/>
            <person name="Cheng J.-F."/>
            <person name="Hugenholtz P."/>
            <person name="Woyke T."/>
            <person name="Wu D."/>
            <person name="Tindall B."/>
            <person name="Pomrenke H."/>
            <person name="Brambilla E."/>
            <person name="Klenk H.-P."/>
            <person name="Eisen J.A."/>
        </authorList>
    </citation>
    <scope>NUCLEOTIDE SEQUENCE [LARGE SCALE GENOMIC DNA]</scope>
    <source>
        <strain evidence="2">ATCC BAA-1392 / DSM 18658 / VKM B-2454 / MOB10</strain>
    </source>
</reference>
<proteinExistence type="predicted"/>
<evidence type="ECO:0000313" key="1">
    <source>
        <dbReference type="EMBL" id="AGA26483.1"/>
    </source>
</evidence>
<dbReference type="HOGENOM" id="CLU_2540751_0_0_0"/>
<keyword evidence="2" id="KW-1185">Reference proteome</keyword>
<dbReference type="EMBL" id="CP003364">
    <property type="protein sequence ID" value="AGA26483.1"/>
    <property type="molecule type" value="Genomic_DNA"/>
</dbReference>
<dbReference type="AlphaFoldDB" id="L0DCC2"/>
<name>L0DCC2_SINAD</name>